<dbReference type="InterPro" id="IPR027417">
    <property type="entry name" value="P-loop_NTPase"/>
</dbReference>
<dbReference type="Pfam" id="PF00400">
    <property type="entry name" value="WD40"/>
    <property type="match status" value="2"/>
</dbReference>
<dbReference type="PROSITE" id="PS00678">
    <property type="entry name" value="WD_REPEATS_1"/>
    <property type="match status" value="1"/>
</dbReference>
<dbReference type="InterPro" id="IPR001680">
    <property type="entry name" value="WD40_rpt"/>
</dbReference>
<evidence type="ECO:0000259" key="4">
    <source>
        <dbReference type="PROSITE" id="PS50837"/>
    </source>
</evidence>
<dbReference type="OrthoDB" id="674604at2759"/>
<dbReference type="SMART" id="SM00320">
    <property type="entry name" value="WD40"/>
    <property type="match status" value="9"/>
</dbReference>
<feature type="domain" description="NACHT" evidence="4">
    <location>
        <begin position="68"/>
        <end position="219"/>
    </location>
</feature>
<protein>
    <submittedName>
        <fullName evidence="5">WD40 repeat-like protein</fullName>
    </submittedName>
</protein>
<evidence type="ECO:0000313" key="6">
    <source>
        <dbReference type="Proteomes" id="UP000234275"/>
    </source>
</evidence>
<feature type="repeat" description="WD" evidence="3">
    <location>
        <begin position="614"/>
        <end position="643"/>
    </location>
</feature>
<dbReference type="Gene3D" id="3.40.50.300">
    <property type="entry name" value="P-loop containing nucleotide triphosphate hydrolases"/>
    <property type="match status" value="1"/>
</dbReference>
<proteinExistence type="predicted"/>
<dbReference type="PANTHER" id="PTHR10039:SF17">
    <property type="entry name" value="FUNGAL STAND N-TERMINAL GOODBYE DOMAIN-CONTAINING PROTEIN-RELATED"/>
    <property type="match status" value="1"/>
</dbReference>
<evidence type="ECO:0000256" key="3">
    <source>
        <dbReference type="PROSITE-ProRule" id="PRU00221"/>
    </source>
</evidence>
<dbReference type="Proteomes" id="UP000234275">
    <property type="component" value="Unassembled WGS sequence"/>
</dbReference>
<keyword evidence="2" id="KW-0677">Repeat</keyword>
<dbReference type="RefSeq" id="XP_024705013.1">
    <property type="nucleotide sequence ID" value="XM_024846770.1"/>
</dbReference>
<dbReference type="InterPro" id="IPR056884">
    <property type="entry name" value="NPHP3-like_N"/>
</dbReference>
<feature type="repeat" description="WD" evidence="3">
    <location>
        <begin position="644"/>
        <end position="676"/>
    </location>
</feature>
<evidence type="ECO:0000256" key="2">
    <source>
        <dbReference type="ARBA" id="ARBA00022737"/>
    </source>
</evidence>
<dbReference type="SUPFAM" id="SSF50978">
    <property type="entry name" value="WD40 repeat-like"/>
    <property type="match status" value="2"/>
</dbReference>
<dbReference type="PROSITE" id="PS50082">
    <property type="entry name" value="WD_REPEATS_2"/>
    <property type="match status" value="3"/>
</dbReference>
<gene>
    <name evidence="5" type="ORF">P170DRAFT_409298</name>
</gene>
<comment type="caution">
    <text evidence="5">The sequence shown here is derived from an EMBL/GenBank/DDBJ whole genome shotgun (WGS) entry which is preliminary data.</text>
</comment>
<accession>A0A2I2GA04</accession>
<dbReference type="Pfam" id="PF24883">
    <property type="entry name" value="NPHP3_N"/>
    <property type="match status" value="1"/>
</dbReference>
<dbReference type="InterPro" id="IPR013979">
    <property type="entry name" value="TIF_beta_prop-like"/>
</dbReference>
<reference evidence="5 6" key="1">
    <citation type="submission" date="2016-12" db="EMBL/GenBank/DDBJ databases">
        <title>The genomes of Aspergillus section Nigri reveals drivers in fungal speciation.</title>
        <authorList>
            <consortium name="DOE Joint Genome Institute"/>
            <person name="Vesth T.C."/>
            <person name="Nybo J."/>
            <person name="Theobald S."/>
            <person name="Brandl J."/>
            <person name="Frisvad J.C."/>
            <person name="Nielsen K.F."/>
            <person name="Lyhne E.K."/>
            <person name="Kogle M.E."/>
            <person name="Kuo A."/>
            <person name="Riley R."/>
            <person name="Clum A."/>
            <person name="Nolan M."/>
            <person name="Lipzen A."/>
            <person name="Salamov A."/>
            <person name="Henrissat B."/>
            <person name="Wiebenga A."/>
            <person name="De Vries R.P."/>
            <person name="Grigoriev I.V."/>
            <person name="Mortensen U.H."/>
            <person name="Andersen M.R."/>
            <person name="Baker S.E."/>
        </authorList>
    </citation>
    <scope>NUCLEOTIDE SEQUENCE [LARGE SCALE GENOMIC DNA]</scope>
    <source>
        <strain evidence="5 6">IBT 23096</strain>
    </source>
</reference>
<dbReference type="GeneID" id="36554469"/>
<dbReference type="InterPro" id="IPR007111">
    <property type="entry name" value="NACHT_NTPase"/>
</dbReference>
<name>A0A2I2GA04_9EURO</name>
<dbReference type="SUPFAM" id="SSF52540">
    <property type="entry name" value="P-loop containing nucleoside triphosphate hydrolases"/>
    <property type="match status" value="1"/>
</dbReference>
<dbReference type="PROSITE" id="PS50294">
    <property type="entry name" value="WD_REPEATS_REGION"/>
    <property type="match status" value="3"/>
</dbReference>
<dbReference type="STRING" id="1392250.A0A2I2GA04"/>
<dbReference type="PANTHER" id="PTHR10039">
    <property type="entry name" value="AMELOGENIN"/>
    <property type="match status" value="1"/>
</dbReference>
<evidence type="ECO:0000313" key="5">
    <source>
        <dbReference type="EMBL" id="PLB49711.1"/>
    </source>
</evidence>
<dbReference type="PROSITE" id="PS50837">
    <property type="entry name" value="NACHT"/>
    <property type="match status" value="1"/>
</dbReference>
<sequence>MRNNLLIFSCKTVIPEVDKHCLGDLVLTDPRDDKLRIEQSKGGLLRESFSWVLTHPTYQQWQKNEESTLLWIRGDAGKGKTMLMLGTIDELAKENPVSQRADGLPLLSYFFCQGSDSRLNNATAVLRGLLYLLAVQQPSLLRHLRSKYESMGRRLFEGPDAVYSLMEVLLTIFRESGIPEALLVIDAVDECENNLPQLLDFITQLMKLGRKVKWIISSRNRDDIERHLGKQEMLKSLRLELNPSQISHAIENFIDTRVSEMTALRNHTEIRGKVKERLRLKSDGTFLWAALVITELRQDVFAADMLESIDETPVGLIPLFDQMMRRIHQLHPKNARRCVQLLAAATSVYRPLHLLEMRITSGLPQEIMDLVDLDRMVCMCGSFLTVRDNYVYFIHQSAKDYLSANLSNAPFDMAIEEIHYQIYSRSLRAMSDTLRQDICQLKDPGPIATKSRLKSTALISIEYACLHWFDHLCQHDSNMENSVFEDGGEVHTYFAEHLLHWLESLGHLREISTGIFIIKSILKQVQSKSNSEFAKLLQDSLRLVLAYGSTIELAPLQVYCGALIFCPENTEIKRLFWKSRLPVVKSIKGVPADWTLSRQVLECHGTSKILDTCFSPDDEMIVTAGEDSTIKIWDASTGMLKQALEGHGGPVNTVCFLQDSCSLVSGSEDGRVLLWNTVSATYEEIFKSSEGMVSATAFSSTTGTLVVGLSSGTVLLRAPSTSTWKQIFEGTTNFAEASKVSPDNVNIALGFANGCVRLWNGNSKTWKLLQADEPMLKGHRGEVNPMALSPNGRILAAGSQVCYFYNSATNNRIMFLDRRGYINKFVWSPDSEKVCLVPRDDDIFDFSLWDVSTGALVKTFHGTERRHPLKLIYSTRGDSLVLTFSNNTMEIWDSASLVRKRILRGHKDIITDVTFAPDDQMMASISEEPALRLWDAGSGACKYVIKSDKRIKRFKWAPDLKTMAFTLEDGKVHLWDVVSRTLKHIIDGNADRAGRVWFSSNGKLLAVINKSHSLSCWNIESGSCESIYEGEPCDKTWFSAANGKHPRFGDKLIELSSDTIGLKPLTGIHKMSFRHDWIFCGSQKVIWLPPEYRIASFEAYNSTLALGHSSPRVTFLELDLESSMLGIPE</sequence>
<dbReference type="Gene3D" id="2.130.10.10">
    <property type="entry name" value="YVTN repeat-like/Quinoprotein amine dehydrogenase"/>
    <property type="match status" value="3"/>
</dbReference>
<dbReference type="InterPro" id="IPR019775">
    <property type="entry name" value="WD40_repeat_CS"/>
</dbReference>
<dbReference type="InterPro" id="IPR036322">
    <property type="entry name" value="WD40_repeat_dom_sf"/>
</dbReference>
<dbReference type="CDD" id="cd00200">
    <property type="entry name" value="WD40"/>
    <property type="match status" value="1"/>
</dbReference>
<keyword evidence="1 3" id="KW-0853">WD repeat</keyword>
<evidence type="ECO:0000256" key="1">
    <source>
        <dbReference type="ARBA" id="ARBA00022574"/>
    </source>
</evidence>
<keyword evidence="6" id="KW-1185">Reference proteome</keyword>
<dbReference type="InterPro" id="IPR015943">
    <property type="entry name" value="WD40/YVTN_repeat-like_dom_sf"/>
</dbReference>
<organism evidence="5 6">
    <name type="scientific">Aspergillus steynii IBT 23096</name>
    <dbReference type="NCBI Taxonomy" id="1392250"/>
    <lineage>
        <taxon>Eukaryota</taxon>
        <taxon>Fungi</taxon>
        <taxon>Dikarya</taxon>
        <taxon>Ascomycota</taxon>
        <taxon>Pezizomycotina</taxon>
        <taxon>Eurotiomycetes</taxon>
        <taxon>Eurotiomycetidae</taxon>
        <taxon>Eurotiales</taxon>
        <taxon>Aspergillaceae</taxon>
        <taxon>Aspergillus</taxon>
        <taxon>Aspergillus subgen. Circumdati</taxon>
    </lineage>
</organism>
<dbReference type="EMBL" id="MSFO01000004">
    <property type="protein sequence ID" value="PLB49711.1"/>
    <property type="molecule type" value="Genomic_DNA"/>
</dbReference>
<dbReference type="VEuPathDB" id="FungiDB:P170DRAFT_409298"/>
<dbReference type="AlphaFoldDB" id="A0A2I2GA04"/>
<dbReference type="Pfam" id="PF08662">
    <property type="entry name" value="eIF2A"/>
    <property type="match status" value="1"/>
</dbReference>
<feature type="repeat" description="WD" evidence="3">
    <location>
        <begin position="903"/>
        <end position="944"/>
    </location>
</feature>